<evidence type="ECO:0000256" key="1">
    <source>
        <dbReference type="SAM" id="MobiDB-lite"/>
    </source>
</evidence>
<dbReference type="Proteomes" id="UP000619260">
    <property type="component" value="Unassembled WGS sequence"/>
</dbReference>
<sequence length="480" mass="50462">MSIVTVSSIYRLEPAMRRLVSTAVLTAALCVSAALPASAGDRPPPADATPCLPSSSAQPVCTEGTLPDGTAYRFAVPRDWNRIVLVDLDFAAGGLESPLTARLLERGFARGGTTRLVTGWNIRRAIDNQAAALAAFTAAFGRVRWAIASSNSMGGFVSAGVAQVHPQRFDAAVAFCGGLSGSVAQWNQKLDTVHALKTLLFPDTTLPVTGIPADVPAAQRAWIGALGQAQATAPGRARIALSAAVGQLPGWGVAPDGSPTPRPDPGDAAAVQEGMYLALAGGPLPYIGQAMSSRRQIEQVTGGNPSWNVGVDYARQWQAARPEYRDAVRRLYRQAGLDLDADLARLNAAPRTVADPAAVERFAEGIVFTGRLRIPVLAVSNVGDQISTVAQQQSYEAIVRAHGNGRLLRQSYVESAGHCAFTPAEQVAAISVMVDRLRGGHWPDTGPRAMNARAAAVVPGGPAGRYIPFAPERFNRPFPG</sequence>
<evidence type="ECO:0000313" key="4">
    <source>
        <dbReference type="Proteomes" id="UP000619260"/>
    </source>
</evidence>
<comment type="caution">
    <text evidence="3">The sequence shown here is derived from an EMBL/GenBank/DDBJ whole genome shotgun (WGS) entry which is preliminary data.</text>
</comment>
<dbReference type="EMBL" id="BOPF01000048">
    <property type="protein sequence ID" value="GIJ51419.1"/>
    <property type="molecule type" value="Genomic_DNA"/>
</dbReference>
<feature type="signal peptide" evidence="2">
    <location>
        <begin position="1"/>
        <end position="39"/>
    </location>
</feature>
<reference evidence="3" key="1">
    <citation type="submission" date="2021-01" db="EMBL/GenBank/DDBJ databases">
        <title>Whole genome shotgun sequence of Virgisporangium aliadipatigenens NBRC 105644.</title>
        <authorList>
            <person name="Komaki H."/>
            <person name="Tamura T."/>
        </authorList>
    </citation>
    <scope>NUCLEOTIDE SEQUENCE</scope>
    <source>
        <strain evidence="3">NBRC 105644</strain>
    </source>
</reference>
<dbReference type="InterPro" id="IPR029058">
    <property type="entry name" value="AB_hydrolase_fold"/>
</dbReference>
<evidence type="ECO:0000256" key="2">
    <source>
        <dbReference type="SAM" id="SignalP"/>
    </source>
</evidence>
<evidence type="ECO:0000313" key="3">
    <source>
        <dbReference type="EMBL" id="GIJ51419.1"/>
    </source>
</evidence>
<keyword evidence="4" id="KW-1185">Reference proteome</keyword>
<feature type="chain" id="PRO_5035277092" evidence="2">
    <location>
        <begin position="40"/>
        <end position="480"/>
    </location>
</feature>
<dbReference type="SUPFAM" id="SSF53474">
    <property type="entry name" value="alpha/beta-Hydrolases"/>
    <property type="match status" value="1"/>
</dbReference>
<dbReference type="AlphaFoldDB" id="A0A8J3YTJ3"/>
<dbReference type="GO" id="GO:0016787">
    <property type="term" value="F:hydrolase activity"/>
    <property type="evidence" value="ECO:0007669"/>
    <property type="project" value="UniProtKB-KW"/>
</dbReference>
<dbReference type="Gene3D" id="3.40.50.1820">
    <property type="entry name" value="alpha/beta hydrolase"/>
    <property type="match status" value="1"/>
</dbReference>
<name>A0A8J3YTJ3_9ACTN</name>
<organism evidence="3 4">
    <name type="scientific">Virgisporangium aliadipatigenens</name>
    <dbReference type="NCBI Taxonomy" id="741659"/>
    <lineage>
        <taxon>Bacteria</taxon>
        <taxon>Bacillati</taxon>
        <taxon>Actinomycetota</taxon>
        <taxon>Actinomycetes</taxon>
        <taxon>Micromonosporales</taxon>
        <taxon>Micromonosporaceae</taxon>
        <taxon>Virgisporangium</taxon>
    </lineage>
</organism>
<feature type="region of interest" description="Disordered" evidence="1">
    <location>
        <begin position="39"/>
        <end position="59"/>
    </location>
</feature>
<keyword evidence="3" id="KW-0378">Hydrolase</keyword>
<proteinExistence type="predicted"/>
<protein>
    <submittedName>
        <fullName evidence="3">Alpha/beta hydrolase</fullName>
    </submittedName>
</protein>
<gene>
    <name evidence="3" type="ORF">Val02_83050</name>
</gene>
<accession>A0A8J3YTJ3</accession>
<keyword evidence="2" id="KW-0732">Signal</keyword>